<dbReference type="InterPro" id="IPR058870">
    <property type="entry name" value="YuzC"/>
</dbReference>
<evidence type="ECO:0000313" key="1">
    <source>
        <dbReference type="EMBL" id="OPH59437.1"/>
    </source>
</evidence>
<accession>A0A1V4HNT1</accession>
<dbReference type="AlphaFoldDB" id="A0A1V4HNT1"/>
<dbReference type="OrthoDB" id="2615349at2"/>
<dbReference type="RefSeq" id="WP_079411109.1">
    <property type="nucleotide sequence ID" value="NZ_MBTG01000007.1"/>
</dbReference>
<reference evidence="2" key="1">
    <citation type="submission" date="2016-07" db="EMBL/GenBank/DDBJ databases">
        <authorList>
            <person name="Florea S."/>
            <person name="Webb J.S."/>
            <person name="Jaromczyk J."/>
            <person name="Schardl C.L."/>
        </authorList>
    </citation>
    <scope>NUCLEOTIDE SEQUENCE [LARGE SCALE GENOMIC DNA]</scope>
    <source>
        <strain evidence="2">CY1</strain>
    </source>
</reference>
<proteinExistence type="predicted"/>
<organism evidence="1 2">
    <name type="scientific">Paenibacillus ferrarius</name>
    <dbReference type="NCBI Taxonomy" id="1469647"/>
    <lineage>
        <taxon>Bacteria</taxon>
        <taxon>Bacillati</taxon>
        <taxon>Bacillota</taxon>
        <taxon>Bacilli</taxon>
        <taxon>Bacillales</taxon>
        <taxon>Paenibacillaceae</taxon>
        <taxon>Paenibacillus</taxon>
    </lineage>
</organism>
<evidence type="ECO:0000313" key="2">
    <source>
        <dbReference type="Proteomes" id="UP000190626"/>
    </source>
</evidence>
<name>A0A1V4HNT1_9BACL</name>
<dbReference type="Pfam" id="PF26344">
    <property type="entry name" value="YuzC"/>
    <property type="match status" value="1"/>
</dbReference>
<protein>
    <submittedName>
        <fullName evidence="1">Uncharacterized protein</fullName>
    </submittedName>
</protein>
<gene>
    <name evidence="1" type="ORF">BC351_21275</name>
</gene>
<dbReference type="EMBL" id="MBTG01000007">
    <property type="protein sequence ID" value="OPH59437.1"/>
    <property type="molecule type" value="Genomic_DNA"/>
</dbReference>
<keyword evidence="2" id="KW-1185">Reference proteome</keyword>
<dbReference type="Proteomes" id="UP000190626">
    <property type="component" value="Unassembled WGS sequence"/>
</dbReference>
<comment type="caution">
    <text evidence="1">The sequence shown here is derived from an EMBL/GenBank/DDBJ whole genome shotgun (WGS) entry which is preliminary data.</text>
</comment>
<sequence>MLIYNHTAYFPYLLPLYRLYVIHPTCYAAVTAPSPLWNRDYPHIDTKILHHSVSSSQALLKDAALITAKLSEPAIAQQMMTHAQTGDQKEVDRIVHTFGCESAVITSFTPSTVHFTIDPRTNGKSCCEVTLSMKWGL</sequence>